<dbReference type="InterPro" id="IPR006311">
    <property type="entry name" value="TAT_signal"/>
</dbReference>
<proteinExistence type="predicted"/>
<sequence length="371" mass="39613">MKKQQISRRQFLSITALSGTGLLLAACGGQAAVPEPTTVAIPPTAAAAAAVTNPGDGVKILVNDVLDFALETDDWSGLFGWVKFRMHEGRHNGEPIYYIRTDASDQAYADENGLVFVPLLNQGSAIAKPLYVFSDDTLPVLGSAPSDDDYISLFQIIEVEVTDSRADTESAEGVETAVADGRAELTETGVYVNFPIVKWAGGEMDVDNELTATLGKGQLVEPIDTVAMTANLKLHQCFPGSRYILTDTSSEGMAPMMSVPASTPAQALMDAGGTDEIWIFVNGIPGSGVMGFQPAVFDNEAGQPAWSPFWNHFALKWVDESNARVVRSSTEIRELIASGELEQFNGVPDSHPNGFVVNCPAPILAPNTFEG</sequence>
<dbReference type="PROSITE" id="PS51318">
    <property type="entry name" value="TAT"/>
    <property type="match status" value="1"/>
</dbReference>
<reference evidence="2" key="1">
    <citation type="submission" date="2018-06" db="EMBL/GenBank/DDBJ databases">
        <authorList>
            <person name="Zhirakovskaya E."/>
        </authorList>
    </citation>
    <scope>NUCLEOTIDE SEQUENCE</scope>
</reference>
<protein>
    <recommendedName>
        <fullName evidence="1">DUF7482 domain-containing protein</fullName>
    </recommendedName>
</protein>
<organism evidence="2">
    <name type="scientific">hydrothermal vent metagenome</name>
    <dbReference type="NCBI Taxonomy" id="652676"/>
    <lineage>
        <taxon>unclassified sequences</taxon>
        <taxon>metagenomes</taxon>
        <taxon>ecological metagenomes</taxon>
    </lineage>
</organism>
<evidence type="ECO:0000313" key="2">
    <source>
        <dbReference type="EMBL" id="VAW32600.1"/>
    </source>
</evidence>
<dbReference type="Pfam" id="PF24298">
    <property type="entry name" value="DUF7482"/>
    <property type="match status" value="1"/>
</dbReference>
<dbReference type="EMBL" id="UOEU01000374">
    <property type="protein sequence ID" value="VAW32600.1"/>
    <property type="molecule type" value="Genomic_DNA"/>
</dbReference>
<dbReference type="InterPro" id="IPR055905">
    <property type="entry name" value="DUF7482"/>
</dbReference>
<gene>
    <name evidence="2" type="ORF">MNBD_CHLOROFLEXI01-1181</name>
</gene>
<dbReference type="PROSITE" id="PS51257">
    <property type="entry name" value="PROKAR_LIPOPROTEIN"/>
    <property type="match status" value="1"/>
</dbReference>
<name>A0A3B0UUI3_9ZZZZ</name>
<evidence type="ECO:0000259" key="1">
    <source>
        <dbReference type="Pfam" id="PF24298"/>
    </source>
</evidence>
<feature type="domain" description="DUF7482" evidence="1">
    <location>
        <begin position="92"/>
        <end position="338"/>
    </location>
</feature>
<accession>A0A3B0UUI3</accession>
<dbReference type="AlphaFoldDB" id="A0A3B0UUI3"/>